<organism evidence="4 5">
    <name type="scientific">Rhizobium tubonense</name>
    <dbReference type="NCBI Taxonomy" id="484088"/>
    <lineage>
        <taxon>Bacteria</taxon>
        <taxon>Pseudomonadati</taxon>
        <taxon>Pseudomonadota</taxon>
        <taxon>Alphaproteobacteria</taxon>
        <taxon>Hyphomicrobiales</taxon>
        <taxon>Rhizobiaceae</taxon>
        <taxon>Rhizobium/Agrobacterium group</taxon>
        <taxon>Rhizobium</taxon>
    </lineage>
</organism>
<dbReference type="SMART" id="SM01120">
    <property type="entry name" value="Dak2"/>
    <property type="match status" value="1"/>
</dbReference>
<sequence length="223" mass="23386">MPGSATRRLSGMFNRISNEITEEKDRLTALDGAIGDADHGITMSLGFMAVTSELARIDLDHTLPSAVFRIAASAFLNAVGASTGPLYATAFLRAAQALEKDERLSLADQAAVVEAMTAGIQQRGKGQLGDKTMLDAWIPAADAAMGARARDAGASEMWSSIVEAAETGANATRSMVAARGRAARLGERSLGHMDPGAASAVIILRAMMKTFASENSREQVFPS</sequence>
<dbReference type="GO" id="GO:0004371">
    <property type="term" value="F:glycerone kinase activity"/>
    <property type="evidence" value="ECO:0007669"/>
    <property type="project" value="InterPro"/>
</dbReference>
<dbReference type="SUPFAM" id="SSF101473">
    <property type="entry name" value="DhaL-like"/>
    <property type="match status" value="1"/>
</dbReference>
<protein>
    <submittedName>
        <fullName evidence="4">Dihydroxyacetone kinase subunit L</fullName>
    </submittedName>
</protein>
<dbReference type="PANTHER" id="PTHR28629">
    <property type="entry name" value="TRIOKINASE/FMN CYCLASE"/>
    <property type="match status" value="1"/>
</dbReference>
<dbReference type="InterPro" id="IPR050861">
    <property type="entry name" value="Dihydroxyacetone_Kinase"/>
</dbReference>
<feature type="domain" description="DhaL" evidence="3">
    <location>
        <begin position="7"/>
        <end position="209"/>
    </location>
</feature>
<dbReference type="OrthoDB" id="9800291at2"/>
<dbReference type="EMBL" id="PCDP01000084">
    <property type="protein sequence ID" value="PZM07339.1"/>
    <property type="molecule type" value="Genomic_DNA"/>
</dbReference>
<dbReference type="Gene3D" id="1.25.40.340">
    <property type="match status" value="1"/>
</dbReference>
<name>A0A2W4BZT2_9HYPH</name>
<dbReference type="InterPro" id="IPR004007">
    <property type="entry name" value="DhaL_dom"/>
</dbReference>
<reference evidence="4 5" key="1">
    <citation type="journal article" date="2018" name="Sci. Rep.">
        <title>Rhizobium tumorigenes sp. nov., a novel plant tumorigenic bacterium isolated from cane gall tumors on thornless blackberry.</title>
        <authorList>
            <person name="Kuzmanovi N."/>
            <person name="Smalla K."/>
            <person name="Gronow S."/>
            <person name="PuBawska J."/>
        </authorList>
    </citation>
    <scope>NUCLEOTIDE SEQUENCE [LARGE SCALE GENOMIC DNA]</scope>
    <source>
        <strain evidence="4 5">CCBAU 85046</strain>
    </source>
</reference>
<comment type="caution">
    <text evidence="4">The sequence shown here is derived from an EMBL/GenBank/DDBJ whole genome shotgun (WGS) entry which is preliminary data.</text>
</comment>
<evidence type="ECO:0000313" key="5">
    <source>
        <dbReference type="Proteomes" id="UP000248925"/>
    </source>
</evidence>
<dbReference type="Pfam" id="PF02734">
    <property type="entry name" value="Dak2"/>
    <property type="match status" value="1"/>
</dbReference>
<dbReference type="FunFam" id="1.25.40.340:FF:000002">
    <property type="entry name" value="Dihydroxyacetone kinase, L subunit"/>
    <property type="match status" value="1"/>
</dbReference>
<evidence type="ECO:0000259" key="3">
    <source>
        <dbReference type="PROSITE" id="PS51480"/>
    </source>
</evidence>
<gene>
    <name evidence="4" type="primary">dhaL</name>
    <name evidence="4" type="ORF">CPY51_31800</name>
</gene>
<keyword evidence="5" id="KW-1185">Reference proteome</keyword>
<dbReference type="PROSITE" id="PS51480">
    <property type="entry name" value="DHAL"/>
    <property type="match status" value="1"/>
</dbReference>
<dbReference type="GO" id="GO:0005829">
    <property type="term" value="C:cytosol"/>
    <property type="evidence" value="ECO:0007669"/>
    <property type="project" value="TreeGrafter"/>
</dbReference>
<dbReference type="NCBIfam" id="TIGR02365">
    <property type="entry name" value="dha_L_ycgS"/>
    <property type="match status" value="1"/>
</dbReference>
<dbReference type="RefSeq" id="WP_111164370.1">
    <property type="nucleotide sequence ID" value="NZ_PCDP01000084.1"/>
</dbReference>
<dbReference type="AlphaFoldDB" id="A0A2W4BZT2"/>
<evidence type="ECO:0000256" key="1">
    <source>
        <dbReference type="ARBA" id="ARBA00022679"/>
    </source>
</evidence>
<dbReference type="GO" id="GO:0019563">
    <property type="term" value="P:glycerol catabolic process"/>
    <property type="evidence" value="ECO:0007669"/>
    <property type="project" value="TreeGrafter"/>
</dbReference>
<dbReference type="InterPro" id="IPR036117">
    <property type="entry name" value="DhaL_dom_sf"/>
</dbReference>
<evidence type="ECO:0000313" key="4">
    <source>
        <dbReference type="EMBL" id="PZM07339.1"/>
    </source>
</evidence>
<dbReference type="InterPro" id="IPR012737">
    <property type="entry name" value="DhaK_L_YcgS"/>
</dbReference>
<dbReference type="PANTHER" id="PTHR28629:SF4">
    <property type="entry name" value="TRIOKINASE_FMN CYCLASE"/>
    <property type="match status" value="1"/>
</dbReference>
<evidence type="ECO:0000256" key="2">
    <source>
        <dbReference type="ARBA" id="ARBA00022777"/>
    </source>
</evidence>
<dbReference type="Proteomes" id="UP000248925">
    <property type="component" value="Unassembled WGS sequence"/>
</dbReference>
<proteinExistence type="predicted"/>
<accession>A0A2W4BZT2</accession>
<keyword evidence="1" id="KW-0808">Transferase</keyword>
<keyword evidence="2 4" id="KW-0418">Kinase</keyword>